<dbReference type="InterPro" id="IPR052665">
    <property type="entry name" value="Neuropeptide-GPCR"/>
</dbReference>
<evidence type="ECO:0000256" key="3">
    <source>
        <dbReference type="ARBA" id="ARBA00022692"/>
    </source>
</evidence>
<comment type="similarity">
    <text evidence="10">Belongs to the G-protein coupled receptor 1 family. Vasopressin/oxytocin receptor subfamily.</text>
</comment>
<dbReference type="Gene3D" id="1.20.1070.10">
    <property type="entry name" value="Rhodopsin 7-helix transmembrane proteins"/>
    <property type="match status" value="1"/>
</dbReference>
<evidence type="ECO:0000256" key="9">
    <source>
        <dbReference type="ARBA" id="ARBA00023224"/>
    </source>
</evidence>
<dbReference type="GO" id="GO:0005886">
    <property type="term" value="C:plasma membrane"/>
    <property type="evidence" value="ECO:0007669"/>
    <property type="project" value="UniProtKB-SubCell"/>
</dbReference>
<dbReference type="PRINTS" id="PR00237">
    <property type="entry name" value="GPCRRHODOPSN"/>
</dbReference>
<dbReference type="GeneID" id="106057845"/>
<dbReference type="SUPFAM" id="SSF81321">
    <property type="entry name" value="Family A G protein-coupled receptor-like"/>
    <property type="match status" value="1"/>
</dbReference>
<feature type="transmembrane region" description="Helical" evidence="10">
    <location>
        <begin position="208"/>
        <end position="236"/>
    </location>
</feature>
<evidence type="ECO:0000313" key="13">
    <source>
        <dbReference type="Proteomes" id="UP001165740"/>
    </source>
</evidence>
<evidence type="ECO:0000256" key="2">
    <source>
        <dbReference type="ARBA" id="ARBA00022475"/>
    </source>
</evidence>
<evidence type="ECO:0000256" key="11">
    <source>
        <dbReference type="SAM" id="MobiDB-lite"/>
    </source>
</evidence>
<dbReference type="Pfam" id="PF00001">
    <property type="entry name" value="7tm_1"/>
    <property type="match status" value="1"/>
</dbReference>
<dbReference type="PANTHER" id="PTHR24224:SF6">
    <property type="entry name" value="CARDIOACCELERATORY PEPTIDE RECEPTOR-RELATED"/>
    <property type="match status" value="1"/>
</dbReference>
<gene>
    <name evidence="14" type="primary">LOC106057845</name>
</gene>
<name>A0A9W2Z5B7_BIOGL</name>
<dbReference type="GO" id="GO:0005000">
    <property type="term" value="F:vasopressin receptor activity"/>
    <property type="evidence" value="ECO:0007669"/>
    <property type="project" value="InterPro"/>
</dbReference>
<dbReference type="OMA" id="ICERPNK"/>
<dbReference type="PANTHER" id="PTHR24224">
    <property type="entry name" value="CARDIOACCELERATORY PEPTIDE RECEPTOR-RELATED"/>
    <property type="match status" value="1"/>
</dbReference>
<dbReference type="InterPro" id="IPR000276">
    <property type="entry name" value="GPCR_Rhodpsn"/>
</dbReference>
<comment type="subcellular location">
    <subcellularLocation>
        <location evidence="1 10">Cell membrane</location>
        <topology evidence="1 10">Multi-pass membrane protein</topology>
    </subcellularLocation>
</comment>
<keyword evidence="5 10" id="KW-0297">G-protein coupled receptor</keyword>
<evidence type="ECO:0000256" key="1">
    <source>
        <dbReference type="ARBA" id="ARBA00004651"/>
    </source>
</evidence>
<dbReference type="PRINTS" id="PR00896">
    <property type="entry name" value="VASOPRESSINR"/>
</dbReference>
<dbReference type="Proteomes" id="UP001165740">
    <property type="component" value="Chromosome 16"/>
</dbReference>
<keyword evidence="6 10" id="KW-0472">Membrane</keyword>
<organism evidence="13 14">
    <name type="scientific">Biomphalaria glabrata</name>
    <name type="common">Bloodfluke planorb</name>
    <name type="synonym">Freshwater snail</name>
    <dbReference type="NCBI Taxonomy" id="6526"/>
    <lineage>
        <taxon>Eukaryota</taxon>
        <taxon>Metazoa</taxon>
        <taxon>Spiralia</taxon>
        <taxon>Lophotrochozoa</taxon>
        <taxon>Mollusca</taxon>
        <taxon>Gastropoda</taxon>
        <taxon>Heterobranchia</taxon>
        <taxon>Euthyneura</taxon>
        <taxon>Panpulmonata</taxon>
        <taxon>Hygrophila</taxon>
        <taxon>Lymnaeoidea</taxon>
        <taxon>Planorbidae</taxon>
        <taxon>Biomphalaria</taxon>
    </lineage>
</organism>
<dbReference type="SMART" id="SM01381">
    <property type="entry name" value="7TM_GPCR_Srsx"/>
    <property type="match status" value="1"/>
</dbReference>
<feature type="transmembrane region" description="Helical" evidence="10">
    <location>
        <begin position="166"/>
        <end position="188"/>
    </location>
</feature>
<keyword evidence="13" id="KW-1185">Reference proteome</keyword>
<dbReference type="RefSeq" id="XP_055870218.1">
    <property type="nucleotide sequence ID" value="XM_056014243.1"/>
</dbReference>
<keyword evidence="8 10" id="KW-0325">Glycoprotein</keyword>
<feature type="transmembrane region" description="Helical" evidence="10">
    <location>
        <begin position="287"/>
        <end position="305"/>
    </location>
</feature>
<feature type="transmembrane region" description="Helical" evidence="10">
    <location>
        <begin position="50"/>
        <end position="75"/>
    </location>
</feature>
<dbReference type="OrthoDB" id="5987909at2759"/>
<feature type="compositionally biased region" description="Low complexity" evidence="11">
    <location>
        <begin position="261"/>
        <end position="273"/>
    </location>
</feature>
<feature type="region of interest" description="Disordered" evidence="11">
    <location>
        <begin position="245"/>
        <end position="273"/>
    </location>
</feature>
<evidence type="ECO:0000256" key="10">
    <source>
        <dbReference type="RuleBase" id="RU046427"/>
    </source>
</evidence>
<accession>A0A9W2Z5B7</accession>
<protein>
    <submittedName>
        <fullName evidence="14">Cardioacceleratory peptide receptor-like isoform X1</fullName>
    </submittedName>
</protein>
<dbReference type="InterPro" id="IPR017452">
    <property type="entry name" value="GPCR_Rhodpsn_7TM"/>
</dbReference>
<keyword evidence="7 10" id="KW-0675">Receptor</keyword>
<dbReference type="AlphaFoldDB" id="A0A9W2Z5B7"/>
<evidence type="ECO:0000313" key="14">
    <source>
        <dbReference type="RefSeq" id="XP_055870218.1"/>
    </source>
</evidence>
<sequence>MTTIRDHFLFLSSSTTTPATPTTSHSVFSPNETSSNVSSYPDPQEYYKDAQIAVLVILFCLIVIGNVIVLAAIALSRERRRSRMNFFILHLAVCDLLTGPMIVLAELISRLTTRWHAGDAVCKIHKFSAVAVMYSSTYMLVALSIDRLDAVARPLHFSGNWLRAKILVLAAWIFSCLFAIPELILFKVDENVGPYCNIFLSQMWWKVYVTLVALSLFFIPALIILTCYVAIVILIFNSSSLVSNVSKRSKDSDTGLLRENSSQQDSRTSSQSSRGVIPQAKIRTIKMTFIIILVFIVCWSPYFIINMCQVFQVIPNTPVWMKINTFVQSLAPLNSAANPLIYGVFSTRICRYIRKPVVNKVPSSIRKCCFNSSQVTKSSTPDYTSISETEELRLTGDLRSTSSTNGSIRVPLVKQQLTESDRELLSMHVKGGNIAADSV</sequence>
<evidence type="ECO:0000256" key="6">
    <source>
        <dbReference type="ARBA" id="ARBA00023136"/>
    </source>
</evidence>
<keyword evidence="9 10" id="KW-0807">Transducer</keyword>
<dbReference type="GO" id="GO:0008188">
    <property type="term" value="F:neuropeptide receptor activity"/>
    <property type="evidence" value="ECO:0007669"/>
    <property type="project" value="TreeGrafter"/>
</dbReference>
<dbReference type="InterPro" id="IPR001817">
    <property type="entry name" value="Vasoprsn_rcpt"/>
</dbReference>
<evidence type="ECO:0000256" key="5">
    <source>
        <dbReference type="ARBA" id="ARBA00023040"/>
    </source>
</evidence>
<evidence type="ECO:0000256" key="7">
    <source>
        <dbReference type="ARBA" id="ARBA00023170"/>
    </source>
</evidence>
<keyword evidence="4 10" id="KW-1133">Transmembrane helix</keyword>
<keyword evidence="3 10" id="KW-0812">Transmembrane</keyword>
<proteinExistence type="inferred from homology"/>
<evidence type="ECO:0000256" key="4">
    <source>
        <dbReference type="ARBA" id="ARBA00022989"/>
    </source>
</evidence>
<feature type="transmembrane region" description="Helical" evidence="10">
    <location>
        <begin position="325"/>
        <end position="345"/>
    </location>
</feature>
<evidence type="ECO:0000256" key="8">
    <source>
        <dbReference type="ARBA" id="ARBA00023180"/>
    </source>
</evidence>
<feature type="domain" description="G-protein coupled receptors family 1 profile" evidence="12">
    <location>
        <begin position="65"/>
        <end position="342"/>
    </location>
</feature>
<keyword evidence="2" id="KW-1003">Cell membrane</keyword>
<feature type="transmembrane region" description="Helical" evidence="10">
    <location>
        <begin position="127"/>
        <end position="145"/>
    </location>
</feature>
<evidence type="ECO:0000259" key="12">
    <source>
        <dbReference type="PROSITE" id="PS50262"/>
    </source>
</evidence>
<dbReference type="PROSITE" id="PS50262">
    <property type="entry name" value="G_PROTEIN_RECEP_F1_2"/>
    <property type="match status" value="1"/>
</dbReference>
<feature type="transmembrane region" description="Helical" evidence="10">
    <location>
        <begin position="87"/>
        <end position="107"/>
    </location>
</feature>
<reference evidence="14" key="1">
    <citation type="submission" date="2025-08" db="UniProtKB">
        <authorList>
            <consortium name="RefSeq"/>
        </authorList>
    </citation>
    <scope>IDENTIFICATION</scope>
</reference>